<evidence type="ECO:0000313" key="1">
    <source>
        <dbReference type="EMBL" id="PSN63918.1"/>
    </source>
</evidence>
<name>A0A2T2NFV4_CORCC</name>
<dbReference type="AlphaFoldDB" id="A0A2T2NFV4"/>
<accession>A0A2T2NFV4</accession>
<organism evidence="1 2">
    <name type="scientific">Corynespora cassiicola Philippines</name>
    <dbReference type="NCBI Taxonomy" id="1448308"/>
    <lineage>
        <taxon>Eukaryota</taxon>
        <taxon>Fungi</taxon>
        <taxon>Dikarya</taxon>
        <taxon>Ascomycota</taxon>
        <taxon>Pezizomycotina</taxon>
        <taxon>Dothideomycetes</taxon>
        <taxon>Pleosporomycetidae</taxon>
        <taxon>Pleosporales</taxon>
        <taxon>Corynesporascaceae</taxon>
        <taxon>Corynespora</taxon>
    </lineage>
</organism>
<protein>
    <submittedName>
        <fullName evidence="1">Uncharacterized protein</fullName>
    </submittedName>
</protein>
<keyword evidence="2" id="KW-1185">Reference proteome</keyword>
<reference evidence="1 2" key="1">
    <citation type="journal article" date="2018" name="Front. Microbiol.">
        <title>Genome-Wide Analysis of Corynespora cassiicola Leaf Fall Disease Putative Effectors.</title>
        <authorList>
            <person name="Lopez D."/>
            <person name="Ribeiro S."/>
            <person name="Label P."/>
            <person name="Fumanal B."/>
            <person name="Venisse J.S."/>
            <person name="Kohler A."/>
            <person name="de Oliveira R.R."/>
            <person name="Labutti K."/>
            <person name="Lipzen A."/>
            <person name="Lail K."/>
            <person name="Bauer D."/>
            <person name="Ohm R.A."/>
            <person name="Barry K.W."/>
            <person name="Spatafora J."/>
            <person name="Grigoriev I.V."/>
            <person name="Martin F.M."/>
            <person name="Pujade-Renaud V."/>
        </authorList>
    </citation>
    <scope>NUCLEOTIDE SEQUENCE [LARGE SCALE GENOMIC DNA]</scope>
    <source>
        <strain evidence="1 2">Philippines</strain>
    </source>
</reference>
<dbReference type="EMBL" id="KZ678139">
    <property type="protein sequence ID" value="PSN63918.1"/>
    <property type="molecule type" value="Genomic_DNA"/>
</dbReference>
<proteinExistence type="predicted"/>
<dbReference type="Proteomes" id="UP000240883">
    <property type="component" value="Unassembled WGS sequence"/>
</dbReference>
<evidence type="ECO:0000313" key="2">
    <source>
        <dbReference type="Proteomes" id="UP000240883"/>
    </source>
</evidence>
<sequence length="180" mass="19644">MQQSPRPFFSPPPIAAAGGDIGRLALPPRSCHAGQTSRYASHRVGAQQHSTAQHGASRFAAPSPHMSTLAHLHLGLYAPPLRSLRPVRFFRDTWVPTAKFTFNGRPAVACHAVPCGVVRCGAEDGLYYLPTLCTWLDACMHAKLSMCVWYLSLEMVAKYTYSVGGMDGWMDGRDTGQIGR</sequence>
<gene>
    <name evidence="1" type="ORF">BS50DRAFT_92911</name>
</gene>